<dbReference type="PROSITE" id="PS51186">
    <property type="entry name" value="GNAT"/>
    <property type="match status" value="1"/>
</dbReference>
<dbReference type="InterPro" id="IPR000182">
    <property type="entry name" value="GNAT_dom"/>
</dbReference>
<evidence type="ECO:0000256" key="1">
    <source>
        <dbReference type="ARBA" id="ARBA00022679"/>
    </source>
</evidence>
<dbReference type="Proteomes" id="UP000287352">
    <property type="component" value="Unassembled WGS sequence"/>
</dbReference>
<keyword evidence="1" id="KW-0808">Transferase</keyword>
<dbReference type="OrthoDB" id="1450704at2"/>
<dbReference type="RefSeq" id="WP_126578090.1">
    <property type="nucleotide sequence ID" value="NZ_BIFR01000001.1"/>
</dbReference>
<gene>
    <name evidence="4" type="ORF">KTT_03520</name>
</gene>
<protein>
    <recommendedName>
        <fullName evidence="3">N-acetyltransferase domain-containing protein</fullName>
    </recommendedName>
</protein>
<proteinExistence type="predicted"/>
<dbReference type="InterPro" id="IPR050832">
    <property type="entry name" value="Bact_Acetyltransf"/>
</dbReference>
<name>A0A401ZUE9_9CHLR</name>
<dbReference type="AlphaFoldDB" id="A0A401ZUE9"/>
<feature type="domain" description="N-acetyltransferase" evidence="3">
    <location>
        <begin position="168"/>
        <end position="317"/>
    </location>
</feature>
<dbReference type="Gene3D" id="3.40.630.30">
    <property type="match status" value="1"/>
</dbReference>
<keyword evidence="2" id="KW-0012">Acyltransferase</keyword>
<dbReference type="EMBL" id="BIFR01000001">
    <property type="protein sequence ID" value="GCE10493.1"/>
    <property type="molecule type" value="Genomic_DNA"/>
</dbReference>
<dbReference type="PANTHER" id="PTHR43877">
    <property type="entry name" value="AMINOALKYLPHOSPHONATE N-ACETYLTRANSFERASE-RELATED-RELATED"/>
    <property type="match status" value="1"/>
</dbReference>
<comment type="caution">
    <text evidence="4">The sequence shown here is derived from an EMBL/GenBank/DDBJ whole genome shotgun (WGS) entry which is preliminary data.</text>
</comment>
<organism evidence="4 5">
    <name type="scientific">Tengunoibacter tsumagoiensis</name>
    <dbReference type="NCBI Taxonomy" id="2014871"/>
    <lineage>
        <taxon>Bacteria</taxon>
        <taxon>Bacillati</taxon>
        <taxon>Chloroflexota</taxon>
        <taxon>Ktedonobacteria</taxon>
        <taxon>Ktedonobacterales</taxon>
        <taxon>Dictyobacteraceae</taxon>
        <taxon>Tengunoibacter</taxon>
    </lineage>
</organism>
<dbReference type="Pfam" id="PF00583">
    <property type="entry name" value="Acetyltransf_1"/>
    <property type="match status" value="1"/>
</dbReference>
<sequence>MIVGLPMEAQVRPVTPDDLPALTTFLHTNALLLQGQEVLQEELLKESLSSGKLTLEADTWLVTNKEGKMLGYTWFELLKDWVVIPSIYQALELSDQSVGLYLQSCLEQRLLELLPEGIQGTFLAYVMGEKPVQRDFLAQSGYTRSITFSQMEIEFREPPQAPIWPATITVRQFDPDKDLQATYRADEESAEDKGYHLPLSLADWRYRVRLPLADPTLCFLAYDGDEIAGIALNYVKDEQVGVIDHLGVRRAWRRQGLGMALLRHSFQAFYQRGLRKAVLNVDADSLTHADKLYKRAGMQIIDQYHIYKKVLEETPLS</sequence>
<evidence type="ECO:0000256" key="2">
    <source>
        <dbReference type="ARBA" id="ARBA00023315"/>
    </source>
</evidence>
<dbReference type="InterPro" id="IPR016181">
    <property type="entry name" value="Acyl_CoA_acyltransferase"/>
</dbReference>
<reference evidence="5" key="1">
    <citation type="submission" date="2018-12" db="EMBL/GenBank/DDBJ databases">
        <title>Tengunoibacter tsumagoiensis gen. nov., sp. nov., Dictyobacter kobayashii sp. nov., D. alpinus sp. nov., and D. joshuensis sp. nov. and description of Dictyobacteraceae fam. nov. within the order Ktedonobacterales isolated from Tengu-no-mugimeshi.</title>
        <authorList>
            <person name="Wang C.M."/>
            <person name="Zheng Y."/>
            <person name="Sakai Y."/>
            <person name="Toyoda A."/>
            <person name="Minakuchi Y."/>
            <person name="Abe K."/>
            <person name="Yokota A."/>
            <person name="Yabe S."/>
        </authorList>
    </citation>
    <scope>NUCLEOTIDE SEQUENCE [LARGE SCALE GENOMIC DNA]</scope>
    <source>
        <strain evidence="5">Uno3</strain>
    </source>
</reference>
<dbReference type="SUPFAM" id="SSF55729">
    <property type="entry name" value="Acyl-CoA N-acyltransferases (Nat)"/>
    <property type="match status" value="1"/>
</dbReference>
<evidence type="ECO:0000259" key="3">
    <source>
        <dbReference type="PROSITE" id="PS51186"/>
    </source>
</evidence>
<accession>A0A401ZUE9</accession>
<evidence type="ECO:0000313" key="5">
    <source>
        <dbReference type="Proteomes" id="UP000287352"/>
    </source>
</evidence>
<keyword evidence="5" id="KW-1185">Reference proteome</keyword>
<evidence type="ECO:0000313" key="4">
    <source>
        <dbReference type="EMBL" id="GCE10493.1"/>
    </source>
</evidence>
<dbReference type="GO" id="GO:0016747">
    <property type="term" value="F:acyltransferase activity, transferring groups other than amino-acyl groups"/>
    <property type="evidence" value="ECO:0007669"/>
    <property type="project" value="InterPro"/>
</dbReference>
<dbReference type="CDD" id="cd04301">
    <property type="entry name" value="NAT_SF"/>
    <property type="match status" value="1"/>
</dbReference>